<keyword evidence="2" id="KW-0963">Cytoplasm</keyword>
<evidence type="ECO:0000256" key="1">
    <source>
        <dbReference type="ARBA" id="ARBA00022845"/>
    </source>
</evidence>
<organism evidence="5 6">
    <name type="scientific">Catenulispora subtropica</name>
    <dbReference type="NCBI Taxonomy" id="450798"/>
    <lineage>
        <taxon>Bacteria</taxon>
        <taxon>Bacillati</taxon>
        <taxon>Actinomycetota</taxon>
        <taxon>Actinomycetes</taxon>
        <taxon>Catenulisporales</taxon>
        <taxon>Catenulisporaceae</taxon>
        <taxon>Catenulispora</taxon>
    </lineage>
</organism>
<dbReference type="Pfam" id="PF16321">
    <property type="entry name" value="Ribosom_S30AE_C"/>
    <property type="match status" value="1"/>
</dbReference>
<dbReference type="PANTHER" id="PTHR33231:SF1">
    <property type="entry name" value="30S RIBOSOMAL PROTEIN"/>
    <property type="match status" value="1"/>
</dbReference>
<evidence type="ECO:0000256" key="3">
    <source>
        <dbReference type="SAM" id="Coils"/>
    </source>
</evidence>
<dbReference type="NCBIfam" id="TIGR00741">
    <property type="entry name" value="yfiA"/>
    <property type="match status" value="1"/>
</dbReference>
<gene>
    <name evidence="5" type="primary">raiA</name>
    <name evidence="2" type="synonym">hpf</name>
    <name evidence="5" type="ORF">GCM10009838_16910</name>
</gene>
<evidence type="ECO:0000256" key="2">
    <source>
        <dbReference type="HAMAP-Rule" id="MF_00839"/>
    </source>
</evidence>
<dbReference type="InterPro" id="IPR034694">
    <property type="entry name" value="HPF_long/plastid"/>
</dbReference>
<dbReference type="InterPro" id="IPR036567">
    <property type="entry name" value="RHF-like"/>
</dbReference>
<accession>A0ABN2QZQ6</accession>
<evidence type="ECO:0000259" key="4">
    <source>
        <dbReference type="Pfam" id="PF16321"/>
    </source>
</evidence>
<name>A0ABN2QZQ6_9ACTN</name>
<sequence>MDIVVKSRHHEVTDRFRRHVMEKLAKVQEMDGKAISLTVVLGEEKNPRQAEQKDRIELTLDCPGPVIRAEACAGDPYSALDLAAAKLQTQIRKAKDRRKIHRKSKAVAESIKHLPAMADLPPGTEPLLTADGASTDNPEVDLKPYSVSGPSQEGPMVVREKTHSASPMTLDQALYEMELVGHDFYLYVDKDSGLPAVVYRRHAYDYGVIRLEPGEVSSELVGEPSLMNAEVRSAAASSPSDRMAGARR</sequence>
<evidence type="ECO:0000313" key="5">
    <source>
        <dbReference type="EMBL" id="GAA1960986.1"/>
    </source>
</evidence>
<comment type="similarity">
    <text evidence="2">Belongs to the HPF/YfiA ribosome-associated protein family. Long HPF subfamily.</text>
</comment>
<keyword evidence="6" id="KW-1185">Reference proteome</keyword>
<reference evidence="5 6" key="1">
    <citation type="journal article" date="2019" name="Int. J. Syst. Evol. Microbiol.">
        <title>The Global Catalogue of Microorganisms (GCM) 10K type strain sequencing project: providing services to taxonomists for standard genome sequencing and annotation.</title>
        <authorList>
            <consortium name="The Broad Institute Genomics Platform"/>
            <consortium name="The Broad Institute Genome Sequencing Center for Infectious Disease"/>
            <person name="Wu L."/>
            <person name="Ma J."/>
        </authorList>
    </citation>
    <scope>NUCLEOTIDE SEQUENCE [LARGE SCALE GENOMIC DNA]</scope>
    <source>
        <strain evidence="5 6">JCM 16013</strain>
    </source>
</reference>
<keyword evidence="1 2" id="KW-0810">Translation regulation</keyword>
<dbReference type="InterPro" id="IPR032528">
    <property type="entry name" value="Ribosom_S30AE_C"/>
</dbReference>
<dbReference type="Pfam" id="PF02482">
    <property type="entry name" value="Ribosomal_S30AE"/>
    <property type="match status" value="1"/>
</dbReference>
<dbReference type="Proteomes" id="UP001499854">
    <property type="component" value="Unassembled WGS sequence"/>
</dbReference>
<keyword evidence="3" id="KW-0175">Coiled coil</keyword>
<protein>
    <recommendedName>
        <fullName evidence="2">Ribosome hibernation promoting factor</fullName>
        <shortName evidence="2">HPF</shortName>
    </recommendedName>
</protein>
<evidence type="ECO:0000313" key="6">
    <source>
        <dbReference type="Proteomes" id="UP001499854"/>
    </source>
</evidence>
<dbReference type="Gene3D" id="3.30.160.100">
    <property type="entry name" value="Ribosome hibernation promotion factor-like"/>
    <property type="match status" value="1"/>
</dbReference>
<dbReference type="Gene3D" id="3.30.505.50">
    <property type="entry name" value="Sigma 54 modulation/S30EA ribosomal protein, C-terminal domain"/>
    <property type="match status" value="1"/>
</dbReference>
<dbReference type="SUPFAM" id="SSF69754">
    <property type="entry name" value="Ribosome binding protein Y (YfiA homologue)"/>
    <property type="match status" value="1"/>
</dbReference>
<comment type="subunit">
    <text evidence="2">Interacts with 100S ribosomes.</text>
</comment>
<comment type="function">
    <text evidence="2">Required for dimerization of active 70S ribosomes into 100S ribosomes in stationary phase; 100S ribosomes are translationally inactive and sometimes present during exponential growth.</text>
</comment>
<dbReference type="InterPro" id="IPR003489">
    <property type="entry name" value="RHF/RaiA"/>
</dbReference>
<dbReference type="HAMAP" id="MF_00839">
    <property type="entry name" value="HPF"/>
    <property type="match status" value="1"/>
</dbReference>
<dbReference type="EMBL" id="BAAAQM010000006">
    <property type="protein sequence ID" value="GAA1960986.1"/>
    <property type="molecule type" value="Genomic_DNA"/>
</dbReference>
<dbReference type="PANTHER" id="PTHR33231">
    <property type="entry name" value="30S RIBOSOMAL PROTEIN"/>
    <property type="match status" value="1"/>
</dbReference>
<feature type="domain" description="Sigma 54 modulation/S30EA ribosomal protein C-terminal" evidence="4">
    <location>
        <begin position="153"/>
        <end position="208"/>
    </location>
</feature>
<comment type="subcellular location">
    <subcellularLocation>
        <location evidence="2">Cytoplasm</location>
    </subcellularLocation>
</comment>
<dbReference type="RefSeq" id="WP_344656374.1">
    <property type="nucleotide sequence ID" value="NZ_BAAAQM010000006.1"/>
</dbReference>
<comment type="caution">
    <text evidence="5">The sequence shown here is derived from an EMBL/GenBank/DDBJ whole genome shotgun (WGS) entry which is preliminary data.</text>
</comment>
<proteinExistence type="inferred from homology"/>
<dbReference type="InterPro" id="IPR038416">
    <property type="entry name" value="Ribosom_S30AE_C_sf"/>
</dbReference>
<dbReference type="InterPro" id="IPR050574">
    <property type="entry name" value="HPF/YfiA_ribosome-assoc"/>
</dbReference>
<feature type="coiled-coil region" evidence="3">
    <location>
        <begin position="77"/>
        <end position="104"/>
    </location>
</feature>